<comment type="caution">
    <text evidence="3">The sequence shown here is derived from an EMBL/GenBank/DDBJ whole genome shotgun (WGS) entry which is preliminary data.</text>
</comment>
<feature type="region of interest" description="Disordered" evidence="1">
    <location>
        <begin position="306"/>
        <end position="347"/>
    </location>
</feature>
<organism evidence="3 4">
    <name type="scientific">Paecilomyces lecythidis</name>
    <dbReference type="NCBI Taxonomy" id="3004212"/>
    <lineage>
        <taxon>Eukaryota</taxon>
        <taxon>Fungi</taxon>
        <taxon>Dikarya</taxon>
        <taxon>Ascomycota</taxon>
        <taxon>Pezizomycotina</taxon>
        <taxon>Eurotiomycetes</taxon>
        <taxon>Eurotiomycetidae</taxon>
        <taxon>Eurotiales</taxon>
        <taxon>Thermoascaceae</taxon>
        <taxon>Paecilomyces</taxon>
    </lineage>
</organism>
<evidence type="ECO:0000256" key="1">
    <source>
        <dbReference type="SAM" id="MobiDB-lite"/>
    </source>
</evidence>
<feature type="compositionally biased region" description="Polar residues" evidence="1">
    <location>
        <begin position="384"/>
        <end position="406"/>
    </location>
</feature>
<feature type="compositionally biased region" description="Basic and acidic residues" evidence="1">
    <location>
        <begin position="331"/>
        <end position="341"/>
    </location>
</feature>
<feature type="region of interest" description="Disordered" evidence="1">
    <location>
        <begin position="360"/>
        <end position="488"/>
    </location>
</feature>
<dbReference type="InterPro" id="IPR013860">
    <property type="entry name" value="AreA_GATA"/>
</dbReference>
<feature type="compositionally biased region" description="Polar residues" evidence="1">
    <location>
        <begin position="462"/>
        <end position="479"/>
    </location>
</feature>
<feature type="region of interest" description="Disordered" evidence="1">
    <location>
        <begin position="93"/>
        <end position="257"/>
    </location>
</feature>
<sequence>MTENLPKDLVLTKGHVGSELAILGGVDVDDIIKLWRVYSTNRSILRDGVGRRLENFFWRIWGSRRIYSALSGSTLATLFVHISDDRAIRTASAATVKKVQPRADQDTASWSPPQTSAQVSSDYRSKDDNSRKAEQTRPGRTQTRLPSILKKSQATPAEHPKTTRILVSDKAGENILRTASSNPQSPATGIQSRKEPAPKQSRKKTSFVVNTAVNSKRRPVLLRRKSSQQSSRGSSARASPLPTPLTSTPIGESQEPQEYFPKVITKVVEKPLPVEEPVVIEQSSRTEDLLQKIPLLMTDGVPMVAELPVTEGPPPTSFRASSVYRHRSPERKHDSSKDRSNKPLVSTDFRSRFAEKVHRESFGASSLAASDGVSSDVTGEAVSRPQSGNSNASTGFTGQDTGNISISYGKFERSSTPSDNAHPILESQDSPYSWSYSRSTSPSRPRSQLSMMIAQSRRPSESESGISYGGTNHTSNADASVSRPASAA</sequence>
<evidence type="ECO:0000313" key="3">
    <source>
        <dbReference type="EMBL" id="KAL1878860.1"/>
    </source>
</evidence>
<dbReference type="EMBL" id="JAVDPF010000011">
    <property type="protein sequence ID" value="KAL1878860.1"/>
    <property type="molecule type" value="Genomic_DNA"/>
</dbReference>
<feature type="compositionally biased region" description="Polar residues" evidence="1">
    <location>
        <begin position="177"/>
        <end position="191"/>
    </location>
</feature>
<protein>
    <recommendedName>
        <fullName evidence="2">Nitrogen regulatory protein areA GATA-like domain-containing protein</fullName>
    </recommendedName>
</protein>
<feature type="compositionally biased region" description="Polar residues" evidence="1">
    <location>
        <begin position="138"/>
        <end position="155"/>
    </location>
</feature>
<feature type="compositionally biased region" description="Basic residues" evidence="1">
    <location>
        <begin position="215"/>
        <end position="226"/>
    </location>
</feature>
<reference evidence="3 4" key="1">
    <citation type="journal article" date="2024" name="IMA Fungus">
        <title>IMA Genome - F19 : A genome assembly and annotation guide to empower mycologists, including annotated draft genome sequences of Ceratocystis pirilliformis, Diaporthe australafricana, Fusarium ophioides, Paecilomyces lecythidis, and Sporothrix stenoceras.</title>
        <authorList>
            <person name="Aylward J."/>
            <person name="Wilson A.M."/>
            <person name="Visagie C.M."/>
            <person name="Spraker J."/>
            <person name="Barnes I."/>
            <person name="Buitendag C."/>
            <person name="Ceriani C."/>
            <person name="Del Mar Angel L."/>
            <person name="du Plessis D."/>
            <person name="Fuchs T."/>
            <person name="Gasser K."/>
            <person name="Kramer D."/>
            <person name="Li W."/>
            <person name="Munsamy K."/>
            <person name="Piso A."/>
            <person name="Price J.L."/>
            <person name="Sonnekus B."/>
            <person name="Thomas C."/>
            <person name="van der Nest A."/>
            <person name="van Dijk A."/>
            <person name="van Heerden A."/>
            <person name="van Vuuren N."/>
            <person name="Yilmaz N."/>
            <person name="Duong T.A."/>
            <person name="van der Merwe N.A."/>
            <person name="Wingfield M.J."/>
            <person name="Wingfield B.D."/>
        </authorList>
    </citation>
    <scope>NUCLEOTIDE SEQUENCE [LARGE SCALE GENOMIC DNA]</scope>
    <source>
        <strain evidence="3 4">CMW 18167</strain>
    </source>
</reference>
<feature type="domain" description="Nitrogen regulatory protein areA GATA-like" evidence="2">
    <location>
        <begin position="34"/>
        <end position="62"/>
    </location>
</feature>
<feature type="compositionally biased region" description="Basic and acidic residues" evidence="1">
    <location>
        <begin position="123"/>
        <end position="137"/>
    </location>
</feature>
<name>A0ABR3XS88_9EURO</name>
<gene>
    <name evidence="3" type="ORF">Plec18167_004155</name>
</gene>
<feature type="compositionally biased region" description="Polar residues" evidence="1">
    <location>
        <begin position="106"/>
        <end position="122"/>
    </location>
</feature>
<keyword evidence="4" id="KW-1185">Reference proteome</keyword>
<dbReference type="Proteomes" id="UP001583193">
    <property type="component" value="Unassembled WGS sequence"/>
</dbReference>
<proteinExistence type="predicted"/>
<dbReference type="Pfam" id="PF08550">
    <property type="entry name" value="GATA_AreA"/>
    <property type="match status" value="1"/>
</dbReference>
<feature type="compositionally biased region" description="Low complexity" evidence="1">
    <location>
        <begin position="427"/>
        <end position="450"/>
    </location>
</feature>
<feature type="compositionally biased region" description="Polar residues" evidence="1">
    <location>
        <begin position="363"/>
        <end position="377"/>
    </location>
</feature>
<evidence type="ECO:0000259" key="2">
    <source>
        <dbReference type="Pfam" id="PF08550"/>
    </source>
</evidence>
<feature type="compositionally biased region" description="Low complexity" evidence="1">
    <location>
        <begin position="227"/>
        <end position="249"/>
    </location>
</feature>
<evidence type="ECO:0000313" key="4">
    <source>
        <dbReference type="Proteomes" id="UP001583193"/>
    </source>
</evidence>
<accession>A0ABR3XS88</accession>